<dbReference type="InterPro" id="IPR009080">
    <property type="entry name" value="tRNAsynth_Ia_anticodon-bd"/>
</dbReference>
<proteinExistence type="inferred from homology"/>
<dbReference type="RefSeq" id="WP_091283933.1">
    <property type="nucleotide sequence ID" value="NZ_FAOZ01000030.1"/>
</dbReference>
<dbReference type="InterPro" id="IPR015413">
    <property type="entry name" value="Methionyl/Leucyl_tRNA_Synth"/>
</dbReference>
<dbReference type="PANTHER" id="PTHR45765">
    <property type="entry name" value="METHIONINE--TRNA LIGASE"/>
    <property type="match status" value="1"/>
</dbReference>
<protein>
    <submittedName>
        <fullName evidence="11">Methionyl-tRNA synthetase</fullName>
    </submittedName>
</protein>
<evidence type="ECO:0000256" key="5">
    <source>
        <dbReference type="ARBA" id="ARBA00022840"/>
    </source>
</evidence>
<dbReference type="InterPro" id="IPR014729">
    <property type="entry name" value="Rossmann-like_a/b/a_fold"/>
</dbReference>
<evidence type="ECO:0000256" key="2">
    <source>
        <dbReference type="ARBA" id="ARBA00022490"/>
    </source>
</evidence>
<organism evidence="11 12">
    <name type="scientific">Parafrankia irregularis</name>
    <dbReference type="NCBI Taxonomy" id="795642"/>
    <lineage>
        <taxon>Bacteria</taxon>
        <taxon>Bacillati</taxon>
        <taxon>Actinomycetota</taxon>
        <taxon>Actinomycetes</taxon>
        <taxon>Frankiales</taxon>
        <taxon>Frankiaceae</taxon>
        <taxon>Parafrankia</taxon>
    </lineage>
</organism>
<evidence type="ECO:0000259" key="10">
    <source>
        <dbReference type="Pfam" id="PF09334"/>
    </source>
</evidence>
<comment type="similarity">
    <text evidence="1">Belongs to the class-I aminoacyl-tRNA synthetase family. MetG type 1 subfamily.</text>
</comment>
<keyword evidence="12" id="KW-1185">Reference proteome</keyword>
<dbReference type="EMBL" id="FAOZ01000030">
    <property type="protein sequence ID" value="CUU59686.1"/>
    <property type="molecule type" value="Genomic_DNA"/>
</dbReference>
<feature type="domain" description="Methionyl/Leucyl tRNA synthetase" evidence="10">
    <location>
        <begin position="6"/>
        <end position="382"/>
    </location>
</feature>
<accession>A0A0S4QYR7</accession>
<dbReference type="SUPFAM" id="SSF47323">
    <property type="entry name" value="Anticodon-binding domain of a subclass of class I aminoacyl-tRNA synthetases"/>
    <property type="match status" value="1"/>
</dbReference>
<evidence type="ECO:0000256" key="4">
    <source>
        <dbReference type="ARBA" id="ARBA00022741"/>
    </source>
</evidence>
<evidence type="ECO:0000256" key="1">
    <source>
        <dbReference type="ARBA" id="ARBA00008258"/>
    </source>
</evidence>
<keyword evidence="6 9" id="KW-0648">Protein biosynthesis</keyword>
<sequence length="533" mass="57705">MPLLVVATPPTPNGDLHLGHLSGPYLAADILARAATQRGDLAALVTGLDDHQTYTELRALRDGSAPEAVADHFGQAIEASWRAAAVRPDHVTYPRQDRHHAARAAQAVATLHRLGQLDLRERPLPWCRACQRWCYEGFVTGICPHCAAPSGGNVCEVCGHPNDCADLAQPTCALCGRACDLRLCARWYLPLEAHRDQLRDFWDRTVMDDHVRRLCEQLAEQRLPDVAVSHPGHWGLPLDLAGAAGQRIFTWLEMASGYIAATDTLTARQRFDWSAQWRGGQVAECFGFDNAFYYAFLFPVVLRALEPDAAPATTFVGNELYQLAGEKFSTSRQHAIWTPDAVRRRPTDHLRLFLAYDRPATGHTSFTWPALAARLDDDLLSLWHGWLAEAARRRDLIQAAAPPGAADALAQGRAWSEPARHLTAESFSPRTALGALRALAARARAHAAAAESEAGSAAGRARLARAVAEESSALAWLAIGLWPIAPTLAEQLWHALGLHGLPSAASGPPAADVTAEAPGRCALLRPTLAGAAQ</sequence>
<dbReference type="InterPro" id="IPR023458">
    <property type="entry name" value="Met-tRNA_ligase_1"/>
</dbReference>
<name>A0A0S4QYR7_9ACTN</name>
<keyword evidence="3 9" id="KW-0436">Ligase</keyword>
<dbReference type="GO" id="GO:0006431">
    <property type="term" value="P:methionyl-tRNA aminoacylation"/>
    <property type="evidence" value="ECO:0007669"/>
    <property type="project" value="TreeGrafter"/>
</dbReference>
<dbReference type="GO" id="GO:0005524">
    <property type="term" value="F:ATP binding"/>
    <property type="evidence" value="ECO:0007669"/>
    <property type="project" value="UniProtKB-KW"/>
</dbReference>
<evidence type="ECO:0000256" key="3">
    <source>
        <dbReference type="ARBA" id="ARBA00022598"/>
    </source>
</evidence>
<dbReference type="PANTHER" id="PTHR45765:SF1">
    <property type="entry name" value="METHIONINE--TRNA LIGASE, CYTOPLASMIC"/>
    <property type="match status" value="1"/>
</dbReference>
<evidence type="ECO:0000256" key="9">
    <source>
        <dbReference type="RuleBase" id="RU363039"/>
    </source>
</evidence>
<dbReference type="Gene3D" id="2.20.28.20">
    <property type="entry name" value="Methionyl-tRNA synthetase, Zn-domain"/>
    <property type="match status" value="1"/>
</dbReference>
<gene>
    <name evidence="11" type="ORF">Ga0074812_13066</name>
</gene>
<keyword evidence="4 9" id="KW-0547">Nucleotide-binding</keyword>
<evidence type="ECO:0000256" key="7">
    <source>
        <dbReference type="ARBA" id="ARBA00023146"/>
    </source>
</evidence>
<dbReference type="PROSITE" id="PS00178">
    <property type="entry name" value="AA_TRNA_LIGASE_I"/>
    <property type="match status" value="1"/>
</dbReference>
<dbReference type="Gene3D" id="3.40.50.620">
    <property type="entry name" value="HUPs"/>
    <property type="match status" value="1"/>
</dbReference>
<comment type="catalytic activity">
    <reaction evidence="8">
        <text>tRNA(Met) + L-methionine + ATP = L-methionyl-tRNA(Met) + AMP + diphosphate</text>
        <dbReference type="Rhea" id="RHEA:13481"/>
        <dbReference type="Rhea" id="RHEA-COMP:9667"/>
        <dbReference type="Rhea" id="RHEA-COMP:9698"/>
        <dbReference type="ChEBI" id="CHEBI:30616"/>
        <dbReference type="ChEBI" id="CHEBI:33019"/>
        <dbReference type="ChEBI" id="CHEBI:57844"/>
        <dbReference type="ChEBI" id="CHEBI:78442"/>
        <dbReference type="ChEBI" id="CHEBI:78530"/>
        <dbReference type="ChEBI" id="CHEBI:456215"/>
        <dbReference type="EC" id="6.1.1.10"/>
    </reaction>
</comment>
<dbReference type="Pfam" id="PF09334">
    <property type="entry name" value="tRNA-synt_1g"/>
    <property type="match status" value="1"/>
</dbReference>
<keyword evidence="5 9" id="KW-0067">ATP-binding</keyword>
<evidence type="ECO:0000256" key="6">
    <source>
        <dbReference type="ARBA" id="ARBA00022917"/>
    </source>
</evidence>
<evidence type="ECO:0000313" key="12">
    <source>
        <dbReference type="Proteomes" id="UP000198802"/>
    </source>
</evidence>
<dbReference type="InterPro" id="IPR029038">
    <property type="entry name" value="MetRS_Zn"/>
</dbReference>
<dbReference type="GO" id="GO:0005829">
    <property type="term" value="C:cytosol"/>
    <property type="evidence" value="ECO:0007669"/>
    <property type="project" value="TreeGrafter"/>
</dbReference>
<dbReference type="AlphaFoldDB" id="A0A0S4QYR7"/>
<reference evidence="12" key="1">
    <citation type="submission" date="2015-11" db="EMBL/GenBank/DDBJ databases">
        <authorList>
            <person name="Varghese N."/>
        </authorList>
    </citation>
    <scope>NUCLEOTIDE SEQUENCE [LARGE SCALE GENOMIC DNA]</scope>
    <source>
        <strain evidence="12">DSM 45899</strain>
    </source>
</reference>
<keyword evidence="2" id="KW-0963">Cytoplasm</keyword>
<evidence type="ECO:0000256" key="8">
    <source>
        <dbReference type="ARBA" id="ARBA00047364"/>
    </source>
</evidence>
<dbReference type="GO" id="GO:0004825">
    <property type="term" value="F:methionine-tRNA ligase activity"/>
    <property type="evidence" value="ECO:0007669"/>
    <property type="project" value="UniProtKB-EC"/>
</dbReference>
<dbReference type="Proteomes" id="UP000198802">
    <property type="component" value="Unassembled WGS sequence"/>
</dbReference>
<evidence type="ECO:0000313" key="11">
    <source>
        <dbReference type="EMBL" id="CUU59686.1"/>
    </source>
</evidence>
<dbReference type="SUPFAM" id="SSF52374">
    <property type="entry name" value="Nucleotidylyl transferase"/>
    <property type="match status" value="1"/>
</dbReference>
<dbReference type="InterPro" id="IPR001412">
    <property type="entry name" value="aa-tRNA-synth_I_CS"/>
</dbReference>
<keyword evidence="7 9" id="KW-0030">Aminoacyl-tRNA synthetase</keyword>